<dbReference type="InterPro" id="IPR000717">
    <property type="entry name" value="PCI_dom"/>
</dbReference>
<organism evidence="3">
    <name type="scientific">Tetraselmis sp. GSL018</name>
    <dbReference type="NCBI Taxonomy" id="582737"/>
    <lineage>
        <taxon>Eukaryota</taxon>
        <taxon>Viridiplantae</taxon>
        <taxon>Chlorophyta</taxon>
        <taxon>core chlorophytes</taxon>
        <taxon>Chlorodendrophyceae</taxon>
        <taxon>Chlorodendrales</taxon>
        <taxon>Chlorodendraceae</taxon>
        <taxon>Tetraselmis</taxon>
    </lineage>
</organism>
<dbReference type="SMART" id="SM00088">
    <property type="entry name" value="PINT"/>
    <property type="match status" value="1"/>
</dbReference>
<dbReference type="PANTHER" id="PTHR15350">
    <property type="entry name" value="COP9 SIGNALOSOME COMPLEX SUBUNIT 7/DENDRITIC CELL PROTEIN GA17"/>
    <property type="match status" value="1"/>
</dbReference>
<dbReference type="GO" id="GO:0005852">
    <property type="term" value="C:eukaryotic translation initiation factor 3 complex"/>
    <property type="evidence" value="ECO:0007669"/>
    <property type="project" value="TreeGrafter"/>
</dbReference>
<dbReference type="GO" id="GO:0002183">
    <property type="term" value="P:cytoplasmic translational initiation"/>
    <property type="evidence" value="ECO:0007669"/>
    <property type="project" value="TreeGrafter"/>
</dbReference>
<dbReference type="PROSITE" id="PS50250">
    <property type="entry name" value="PCI"/>
    <property type="match status" value="1"/>
</dbReference>
<dbReference type="EMBL" id="GBEZ01021373">
    <property type="protein sequence ID" value="JAC65371.1"/>
    <property type="molecule type" value="Transcribed_RNA"/>
</dbReference>
<sequence>MSTFLIETSEEDSITAVAGQISELLNEGQEKTALAETPGSIFLKQCTTLAAENRNAELLEIFLKHVETVFNLVSGKDLDCILLVICNLVPKLPVDQQETAVAKSVSSLIGSSGDKKLACLTALVELYNVTFDPTARFSVLIEIIKFARESGLQGEVGPIVKGKASDWAKEWKLSTEDTRKLFLETASLLKALKTKAADQEAFELRVKCLATYEGAPEAEVSSVRAVAAEAAVQFIQSMDIFKCDLCEMSALKQLESDPERHGVFQLLTTMVSGDVKGLQSQASDFAGVLASCGVSMEDAVVKTRLMALLSLGSEQGPASPVAYEEVRERLQVADEEVEQWVVMAIGRKLVDAKINQPERRVQITRCLQRSFGPAQWVQLKSQLEAWRANLAGVSEVVSASQAQALGMQA</sequence>
<feature type="domain" description="PCI" evidence="2">
    <location>
        <begin position="197"/>
        <end position="368"/>
    </location>
</feature>
<dbReference type="InterPro" id="IPR045237">
    <property type="entry name" value="COPS7/eIF3m"/>
</dbReference>
<keyword evidence="3" id="KW-0396">Initiation factor</keyword>
<protein>
    <submittedName>
        <fullName evidence="3">Translation initiation factor 3 subunit M</fullName>
    </submittedName>
</protein>
<accession>A0A061R4A7</accession>
<comment type="similarity">
    <text evidence="1">Belongs to the CSN7/EIF3M family. CSN7 subfamily.</text>
</comment>
<proteinExistence type="inferred from homology"/>
<evidence type="ECO:0000259" key="2">
    <source>
        <dbReference type="PROSITE" id="PS50250"/>
    </source>
</evidence>
<dbReference type="PANTHER" id="PTHR15350:SF2">
    <property type="entry name" value="EUKARYOTIC TRANSLATION INITIATION FACTOR 3 SUBUNIT M"/>
    <property type="match status" value="1"/>
</dbReference>
<dbReference type="AlphaFoldDB" id="A0A061R4A7"/>
<dbReference type="Pfam" id="PF18005">
    <property type="entry name" value="eIF3m_C_helix"/>
    <property type="match status" value="1"/>
</dbReference>
<name>A0A061R4A7_9CHLO</name>
<reference evidence="3" key="1">
    <citation type="submission" date="2014-05" db="EMBL/GenBank/DDBJ databases">
        <title>The transcriptome of the halophilic microalga Tetraselmis sp. GSL018 isolated from the Great Salt Lake, Utah.</title>
        <authorList>
            <person name="Jinkerson R.E."/>
            <person name="D'Adamo S."/>
            <person name="Posewitz M.C."/>
        </authorList>
    </citation>
    <scope>NUCLEOTIDE SEQUENCE</scope>
    <source>
        <strain evidence="3">GSL018</strain>
    </source>
</reference>
<gene>
    <name evidence="3" type="primary">EIF3M</name>
    <name evidence="3" type="ORF">TSPGSL018_16187</name>
</gene>
<dbReference type="InterPro" id="IPR040750">
    <property type="entry name" value="eIF3m_C_helix"/>
</dbReference>
<evidence type="ECO:0000313" key="3">
    <source>
        <dbReference type="EMBL" id="JAC65371.1"/>
    </source>
</evidence>
<keyword evidence="3" id="KW-0648">Protein biosynthesis</keyword>
<evidence type="ECO:0000256" key="1">
    <source>
        <dbReference type="ARBA" id="ARBA00008482"/>
    </source>
</evidence>
<dbReference type="Pfam" id="PF01399">
    <property type="entry name" value="PCI"/>
    <property type="match status" value="1"/>
</dbReference>
<dbReference type="GO" id="GO:0003743">
    <property type="term" value="F:translation initiation factor activity"/>
    <property type="evidence" value="ECO:0007669"/>
    <property type="project" value="UniProtKB-KW"/>
</dbReference>